<dbReference type="Proteomes" id="UP000515291">
    <property type="component" value="Chromosome"/>
</dbReference>
<dbReference type="PRINTS" id="PR01727">
    <property type="entry name" value="DNABINDINGHU"/>
</dbReference>
<evidence type="ECO:0000313" key="6">
    <source>
        <dbReference type="Proteomes" id="UP000515291"/>
    </source>
</evidence>
<accession>A0A7G6TVX2</accession>
<evidence type="ECO:0000256" key="4">
    <source>
        <dbReference type="RuleBase" id="RU003939"/>
    </source>
</evidence>
<gene>
    <name evidence="5" type="ORF">HB776_06385</name>
</gene>
<proteinExistence type="inferred from homology"/>
<dbReference type="InterPro" id="IPR000119">
    <property type="entry name" value="Hist_DNA-bd"/>
</dbReference>
<dbReference type="EMBL" id="CP050292">
    <property type="protein sequence ID" value="QND70904.1"/>
    <property type="molecule type" value="Genomic_DNA"/>
</dbReference>
<dbReference type="KEGG" id="trb:HB776_06385"/>
<dbReference type="GO" id="GO:0030261">
    <property type="term" value="P:chromosome condensation"/>
    <property type="evidence" value="ECO:0007669"/>
    <property type="project" value="UniProtKB-KW"/>
</dbReference>
<evidence type="ECO:0000256" key="3">
    <source>
        <dbReference type="ARBA" id="ARBA00023125"/>
    </source>
</evidence>
<dbReference type="AlphaFoldDB" id="A0A7G6TVX2"/>
<protein>
    <submittedName>
        <fullName evidence="5">HU family DNA-binding protein</fullName>
    </submittedName>
</protein>
<dbReference type="GO" id="GO:0003677">
    <property type="term" value="F:DNA binding"/>
    <property type="evidence" value="ECO:0007669"/>
    <property type="project" value="UniProtKB-KW"/>
</dbReference>
<dbReference type="Gene3D" id="4.10.520.10">
    <property type="entry name" value="IHF-like DNA-binding proteins"/>
    <property type="match status" value="1"/>
</dbReference>
<dbReference type="GO" id="GO:0030527">
    <property type="term" value="F:structural constituent of chromatin"/>
    <property type="evidence" value="ECO:0007669"/>
    <property type="project" value="InterPro"/>
</dbReference>
<dbReference type="GO" id="GO:0005829">
    <property type="term" value="C:cytosol"/>
    <property type="evidence" value="ECO:0007669"/>
    <property type="project" value="TreeGrafter"/>
</dbReference>
<dbReference type="SUPFAM" id="SSF47729">
    <property type="entry name" value="IHF-like DNA-binding proteins"/>
    <property type="match status" value="1"/>
</dbReference>
<evidence type="ECO:0000313" key="5">
    <source>
        <dbReference type="EMBL" id="QND70904.1"/>
    </source>
</evidence>
<comment type="similarity">
    <text evidence="1 4">Belongs to the bacterial histone-like protein family.</text>
</comment>
<dbReference type="RefSeq" id="WP_184516153.1">
    <property type="nucleotide sequence ID" value="NZ_CP050292.1"/>
</dbReference>
<dbReference type="PANTHER" id="PTHR33175">
    <property type="entry name" value="DNA-BINDING PROTEIN HU"/>
    <property type="match status" value="1"/>
</dbReference>
<dbReference type="InterPro" id="IPR010992">
    <property type="entry name" value="IHF-like_DNA-bd_dom_sf"/>
</dbReference>
<dbReference type="Pfam" id="PF00216">
    <property type="entry name" value="Bac_DNA_binding"/>
    <property type="match status" value="1"/>
</dbReference>
<sequence length="106" mass="11402">MAKAATTAAAKAATPPTITLKHLAAALAEDHELSKKKAEEILGDMVERITNHLKNGERIRIVGLGILQVRKRAARMGRNPATGEQIEIAASKKVAFRPAKELKEAV</sequence>
<dbReference type="SMART" id="SM00411">
    <property type="entry name" value="BHL"/>
    <property type="match status" value="1"/>
</dbReference>
<evidence type="ECO:0000256" key="2">
    <source>
        <dbReference type="ARBA" id="ARBA00023067"/>
    </source>
</evidence>
<organism evidence="5 6">
    <name type="scientific">Tardiphaga robiniae</name>
    <dbReference type="NCBI Taxonomy" id="943830"/>
    <lineage>
        <taxon>Bacteria</taxon>
        <taxon>Pseudomonadati</taxon>
        <taxon>Pseudomonadota</taxon>
        <taxon>Alphaproteobacteria</taxon>
        <taxon>Hyphomicrobiales</taxon>
        <taxon>Nitrobacteraceae</taxon>
        <taxon>Tardiphaga</taxon>
    </lineage>
</organism>
<reference evidence="6" key="1">
    <citation type="journal article" date="2020" name="Mol. Plant Microbe">
        <title>Rhizobial microsymbionts of the narrowly endemic Oxytropis species growing in Kamchatka are characterized by significant genetic diversity and possess a set of genes that are associated with T3SS and T6SS secretion systems and can affect the development of symbiosis.</title>
        <authorList>
            <person name="Safronova V."/>
            <person name="Guro P."/>
            <person name="Sazanova A."/>
            <person name="Kuznetsova I."/>
            <person name="Belimov A."/>
            <person name="Yakubov V."/>
            <person name="Chirak E."/>
            <person name="Afonin A."/>
            <person name="Gogolev Y."/>
            <person name="Andronov E."/>
            <person name="Tikhonovich I."/>
        </authorList>
    </citation>
    <scope>NUCLEOTIDE SEQUENCE [LARGE SCALE GENOMIC DNA]</scope>
    <source>
        <strain evidence="6">581</strain>
    </source>
</reference>
<keyword evidence="3 5" id="KW-0238">DNA-binding</keyword>
<keyword evidence="2" id="KW-0226">DNA condensation</keyword>
<evidence type="ECO:0000256" key="1">
    <source>
        <dbReference type="ARBA" id="ARBA00010529"/>
    </source>
</evidence>
<dbReference type="CDD" id="cd13831">
    <property type="entry name" value="HU"/>
    <property type="match status" value="1"/>
</dbReference>
<name>A0A7G6TVX2_9BRAD</name>
<dbReference type="PANTHER" id="PTHR33175:SF3">
    <property type="entry name" value="DNA-BINDING PROTEIN HU-BETA"/>
    <property type="match status" value="1"/>
</dbReference>